<reference evidence="2 3" key="1">
    <citation type="submission" date="2019-04" db="EMBL/GenBank/DDBJ databases">
        <authorList>
            <person name="Li Y."/>
            <person name="Wang J."/>
        </authorList>
    </citation>
    <scope>NUCLEOTIDE SEQUENCE [LARGE SCALE GENOMIC DNA]</scope>
    <source>
        <strain evidence="2 3">DSM 14668</strain>
    </source>
</reference>
<feature type="compositionally biased region" description="Pro residues" evidence="1">
    <location>
        <begin position="39"/>
        <end position="54"/>
    </location>
</feature>
<dbReference type="PROSITE" id="PS51257">
    <property type="entry name" value="PROKAR_LIPOPROTEIN"/>
    <property type="match status" value="1"/>
</dbReference>
<sequence length="436" mass="48605">MKRPPIHPFDRARAGALALLVVLTGCSGGEEKGTSSGSPTPPPSNGGNEPPPPVVEGATCDNGEFEVRLIGTTELDGETYKVVTATPCEYVLSHVQGKKNFPIEEHETFYVADSHFEIPYIPGVMDDVAYTPGEKNKGWATGMDVEAEVAKLGALPVLYHVTPGYEYGYFTEYDDDQGDIFGAFRPTWRFVKKGGDVNLLFFAPPDTTWPRHRGGWNPREINQEIGFGFLVDTDGKVYVPKGVPLGRRGWDDELRCVVINKAKQPVPVTRTQFPGDESYYMAETLMPGYASISSPGHLYWGHKGKRMIDVAKWDDTLPGNFDKPFIWGCSPDGYNVGHAEGFTWPELREKKRDEYLAGLIDAIPKENLYRIKVYRKDDPNGAAELLGELFYEWDGDEWLPRATGEKLITIDEARSTYRISGHLGEGQRAFIVIEDL</sequence>
<dbReference type="RefSeq" id="WP_136933972.1">
    <property type="nucleotide sequence ID" value="NZ_SSMQ01000056.1"/>
</dbReference>
<evidence type="ECO:0000313" key="2">
    <source>
        <dbReference type="EMBL" id="TKC99489.1"/>
    </source>
</evidence>
<gene>
    <name evidence="2" type="ORF">E8A74_37815</name>
</gene>
<evidence type="ECO:0000313" key="3">
    <source>
        <dbReference type="Proteomes" id="UP000309215"/>
    </source>
</evidence>
<evidence type="ECO:0000256" key="1">
    <source>
        <dbReference type="SAM" id="MobiDB-lite"/>
    </source>
</evidence>
<accession>A0A4U1IXY0</accession>
<protein>
    <submittedName>
        <fullName evidence="2">Uncharacterized protein</fullName>
    </submittedName>
</protein>
<dbReference type="OrthoDB" id="5484371at2"/>
<keyword evidence="3" id="KW-1185">Reference proteome</keyword>
<proteinExistence type="predicted"/>
<dbReference type="Proteomes" id="UP000309215">
    <property type="component" value="Unassembled WGS sequence"/>
</dbReference>
<feature type="region of interest" description="Disordered" evidence="1">
    <location>
        <begin position="29"/>
        <end position="55"/>
    </location>
</feature>
<organism evidence="2 3">
    <name type="scientific">Polyangium fumosum</name>
    <dbReference type="NCBI Taxonomy" id="889272"/>
    <lineage>
        <taxon>Bacteria</taxon>
        <taxon>Pseudomonadati</taxon>
        <taxon>Myxococcota</taxon>
        <taxon>Polyangia</taxon>
        <taxon>Polyangiales</taxon>
        <taxon>Polyangiaceae</taxon>
        <taxon>Polyangium</taxon>
    </lineage>
</organism>
<name>A0A4U1IXY0_9BACT</name>
<dbReference type="EMBL" id="SSMQ01000056">
    <property type="protein sequence ID" value="TKC99489.1"/>
    <property type="molecule type" value="Genomic_DNA"/>
</dbReference>
<comment type="caution">
    <text evidence="2">The sequence shown here is derived from an EMBL/GenBank/DDBJ whole genome shotgun (WGS) entry which is preliminary data.</text>
</comment>
<dbReference type="AlphaFoldDB" id="A0A4U1IXY0"/>